<dbReference type="SMART" id="SM00497">
    <property type="entry name" value="IENR1"/>
    <property type="match status" value="2"/>
</dbReference>
<dbReference type="SUPFAM" id="SSF64496">
    <property type="entry name" value="DNA-binding domain of intron-encoded endonucleases"/>
    <property type="match status" value="1"/>
</dbReference>
<evidence type="ECO:0000259" key="1">
    <source>
        <dbReference type="Pfam" id="PF07453"/>
    </source>
</evidence>
<dbReference type="AlphaFoldDB" id="A0A2L1IPW3"/>
<reference evidence="2" key="2">
    <citation type="journal article" date="2018" name="Can. J. Microbiol.">
        <title>The complete mitochondrial genome of the Dutch elm disease fungus Ophiostoma novo-ulmi subspecies novo-ulmi.</title>
        <authorList>
            <person name="Abboud G.T."/>
            <person name="Zubaer A."/>
            <person name="Wai A."/>
            <person name="Hausner G."/>
        </authorList>
    </citation>
    <scope>NUCLEOTIDE SEQUENCE</scope>
</reference>
<proteinExistence type="predicted"/>
<dbReference type="Pfam" id="PF07453">
    <property type="entry name" value="NUMOD1"/>
    <property type="match status" value="2"/>
</dbReference>
<keyword evidence="2" id="KW-0540">Nuclease</keyword>
<organism evidence="2">
    <name type="scientific">Ophiostoma novo-ulmi subsp. novo-ulmi</name>
    <dbReference type="NCBI Taxonomy" id="170179"/>
    <lineage>
        <taxon>Eukaryota</taxon>
        <taxon>Fungi</taxon>
        <taxon>Dikarya</taxon>
        <taxon>Ascomycota</taxon>
        <taxon>Pezizomycotina</taxon>
        <taxon>Sordariomycetes</taxon>
        <taxon>Sordariomycetidae</taxon>
        <taxon>Ophiostomatales</taxon>
        <taxon>Ophiostomataceae</taxon>
        <taxon>Ophiostoma</taxon>
    </lineage>
</organism>
<keyword evidence="2" id="KW-0496">Mitochondrion</keyword>
<keyword evidence="2" id="KW-0255">Endonuclease</keyword>
<gene>
    <name evidence="2" type="primary">heg</name>
</gene>
<dbReference type="EMBL" id="MG020143">
    <property type="protein sequence ID" value="AVD96807.1"/>
    <property type="molecule type" value="Genomic_DNA"/>
</dbReference>
<dbReference type="GO" id="GO:0004519">
    <property type="term" value="F:endonuclease activity"/>
    <property type="evidence" value="ECO:0007669"/>
    <property type="project" value="UniProtKB-KW"/>
</dbReference>
<geneLocation type="mitochondrion" evidence="2"/>
<dbReference type="InterPro" id="IPR003647">
    <property type="entry name" value="Intron_nuc_1_rpt"/>
</dbReference>
<reference evidence="2" key="1">
    <citation type="submission" date="2017-09" db="EMBL/GenBank/DDBJ databases">
        <authorList>
            <person name="Ehlers B."/>
            <person name="Leendertz F.H."/>
        </authorList>
    </citation>
    <scope>NUCLEOTIDE SEQUENCE</scope>
</reference>
<accession>A0A2L1IPW3</accession>
<name>A0A2L1IPW3_OPHNO</name>
<sequence>MESKVRMIEANSAYPVYVYNFFKELLVIYPSVTTLAKLIKSNHPTIVNYIKVQTIFRGEWYFSNLPYNINDALLINDWNSKESETLNYKLIRNIGVKQGIFVYNADKNIIGRYKGVTDVQKALNINHSTIKKYAKINGSYNGYIFSYERLKD</sequence>
<feature type="domain" description="Nuclease-associated modular DNA-binding 1" evidence="1">
    <location>
        <begin position="14"/>
        <end position="50"/>
    </location>
</feature>
<evidence type="ECO:0000313" key="2">
    <source>
        <dbReference type="EMBL" id="AVD96807.1"/>
    </source>
</evidence>
<feature type="domain" description="Nuclease-associated modular DNA-binding 1" evidence="1">
    <location>
        <begin position="100"/>
        <end position="134"/>
    </location>
</feature>
<dbReference type="InterPro" id="IPR010896">
    <property type="entry name" value="NUMOD1"/>
</dbReference>
<protein>
    <submittedName>
        <fullName evidence="2">GIY-YIG homing endonuclease</fullName>
    </submittedName>
</protein>
<keyword evidence="2" id="KW-0378">Hydrolase</keyword>